<evidence type="ECO:0000313" key="4">
    <source>
        <dbReference type="Proteomes" id="UP000001555"/>
    </source>
</evidence>
<dbReference type="InterPro" id="IPR041677">
    <property type="entry name" value="DNA2/NAM7_AAA_11"/>
</dbReference>
<evidence type="ECO:0000313" key="2">
    <source>
        <dbReference type="EMBL" id="EEC19300.1"/>
    </source>
</evidence>
<evidence type="ECO:0000259" key="1">
    <source>
        <dbReference type="Pfam" id="PF13086"/>
    </source>
</evidence>
<sequence length="86" mass="9564">MSAASKNKAKDAYYKVQGKLSELRKELKERERKAMGRVLTNADVVLSTLTSASDDGPLRNLPRSHFEVAVIDECSQVISLYGCHTH</sequence>
<dbReference type="PaxDb" id="6945-B7QKC8"/>
<dbReference type="EMBL" id="DS958962">
    <property type="protein sequence ID" value="EEC19300.1"/>
    <property type="molecule type" value="Genomic_DNA"/>
</dbReference>
<dbReference type="Proteomes" id="UP000001555">
    <property type="component" value="Unassembled WGS sequence"/>
</dbReference>
<dbReference type="EnsemblMetazoa" id="ISCW014465-RA">
    <property type="protein sequence ID" value="ISCW014465-PA"/>
    <property type="gene ID" value="ISCW014465"/>
</dbReference>
<keyword evidence="2" id="KW-0238">DNA-binding</keyword>
<dbReference type="InterPro" id="IPR027417">
    <property type="entry name" value="P-loop_NTPase"/>
</dbReference>
<feature type="domain" description="DNA2/NAM7 helicase helicase" evidence="1">
    <location>
        <begin position="5"/>
        <end position="78"/>
    </location>
</feature>
<reference evidence="2 4" key="1">
    <citation type="submission" date="2008-03" db="EMBL/GenBank/DDBJ databases">
        <title>Annotation of Ixodes scapularis.</title>
        <authorList>
            <consortium name="Ixodes scapularis Genome Project Consortium"/>
            <person name="Caler E."/>
            <person name="Hannick L.I."/>
            <person name="Bidwell S."/>
            <person name="Joardar V."/>
            <person name="Thiagarajan M."/>
            <person name="Amedeo P."/>
            <person name="Galinsky K.J."/>
            <person name="Schobel S."/>
            <person name="Inman J."/>
            <person name="Hostetler J."/>
            <person name="Miller J."/>
            <person name="Hammond M."/>
            <person name="Megy K."/>
            <person name="Lawson D."/>
            <person name="Kodira C."/>
            <person name="Sutton G."/>
            <person name="Meyer J."/>
            <person name="Hill C.A."/>
            <person name="Birren B."/>
            <person name="Nene V."/>
            <person name="Collins F."/>
            <person name="Alarcon-Chaidez F."/>
            <person name="Wikel S."/>
            <person name="Strausberg R."/>
        </authorList>
    </citation>
    <scope>NUCLEOTIDE SEQUENCE [LARGE SCALE GENOMIC DNA]</scope>
    <source>
        <strain evidence="4">Wikel</strain>
        <strain evidence="2">Wikel colony</strain>
    </source>
</reference>
<name>B7QKC8_IXOSC</name>
<dbReference type="Gene3D" id="3.40.50.300">
    <property type="entry name" value="P-loop containing nucleotide triphosphate hydrolases"/>
    <property type="match status" value="1"/>
</dbReference>
<dbReference type="HOGENOM" id="CLU_2500439_0_0_1"/>
<proteinExistence type="predicted"/>
<keyword evidence="4" id="KW-1185">Reference proteome</keyword>
<dbReference type="VEuPathDB" id="VectorBase:ISCI014465"/>
<dbReference type="GO" id="GO:0003677">
    <property type="term" value="F:DNA binding"/>
    <property type="evidence" value="ECO:0007669"/>
    <property type="project" value="UniProtKB-KW"/>
</dbReference>
<dbReference type="InterPro" id="IPR050534">
    <property type="entry name" value="Coronavir_polyprotein_1ab"/>
</dbReference>
<gene>
    <name evidence="2" type="ORF">IscW_ISCW014465</name>
</gene>
<dbReference type="STRING" id="6945.B7QKC8"/>
<dbReference type="VEuPathDB" id="VectorBase:ISCW014465"/>
<organism>
    <name type="scientific">Ixodes scapularis</name>
    <name type="common">Black-legged tick</name>
    <name type="synonym">Deer tick</name>
    <dbReference type="NCBI Taxonomy" id="6945"/>
    <lineage>
        <taxon>Eukaryota</taxon>
        <taxon>Metazoa</taxon>
        <taxon>Ecdysozoa</taxon>
        <taxon>Arthropoda</taxon>
        <taxon>Chelicerata</taxon>
        <taxon>Arachnida</taxon>
        <taxon>Acari</taxon>
        <taxon>Parasitiformes</taxon>
        <taxon>Ixodida</taxon>
        <taxon>Ixodoidea</taxon>
        <taxon>Ixodidae</taxon>
        <taxon>Ixodinae</taxon>
        <taxon>Ixodes</taxon>
    </lineage>
</organism>
<dbReference type="AlphaFoldDB" id="B7QKC8"/>
<dbReference type="PANTHER" id="PTHR43788:SF8">
    <property type="entry name" value="DNA-BINDING PROTEIN SMUBP-2"/>
    <property type="match status" value="1"/>
</dbReference>
<evidence type="ECO:0000313" key="3">
    <source>
        <dbReference type="EnsemblMetazoa" id="ISCW014465-PA"/>
    </source>
</evidence>
<dbReference type="GO" id="GO:0004386">
    <property type="term" value="F:helicase activity"/>
    <property type="evidence" value="ECO:0007669"/>
    <property type="project" value="InterPro"/>
</dbReference>
<dbReference type="EMBL" id="ABJB010763054">
    <property type="status" value="NOT_ANNOTATED_CDS"/>
    <property type="molecule type" value="Genomic_DNA"/>
</dbReference>
<dbReference type="PANTHER" id="PTHR43788">
    <property type="entry name" value="DNA2/NAM7 HELICASE FAMILY MEMBER"/>
    <property type="match status" value="1"/>
</dbReference>
<accession>B7QKC8</accession>
<dbReference type="InParanoid" id="B7QKC8"/>
<reference evidence="3" key="2">
    <citation type="submission" date="2020-05" db="UniProtKB">
        <authorList>
            <consortium name="EnsemblMetazoa"/>
        </authorList>
    </citation>
    <scope>IDENTIFICATION</scope>
    <source>
        <strain evidence="3">wikel</strain>
    </source>
</reference>
<protein>
    <submittedName>
        <fullName evidence="2 3">DNA-binding protein Smubp-2, putative</fullName>
    </submittedName>
</protein>
<dbReference type="Pfam" id="PF13086">
    <property type="entry name" value="AAA_11"/>
    <property type="match status" value="1"/>
</dbReference>